<dbReference type="Pfam" id="PF00497">
    <property type="entry name" value="SBP_bac_3"/>
    <property type="match status" value="1"/>
</dbReference>
<dbReference type="SUPFAM" id="SSF53850">
    <property type="entry name" value="Periplasmic binding protein-like II"/>
    <property type="match status" value="1"/>
</dbReference>
<dbReference type="Proteomes" id="UP000676456">
    <property type="component" value="Unassembled WGS sequence"/>
</dbReference>
<dbReference type="PANTHER" id="PTHR35936">
    <property type="entry name" value="MEMBRANE-BOUND LYTIC MUREIN TRANSGLYCOSYLASE F"/>
    <property type="match status" value="1"/>
</dbReference>
<evidence type="ECO:0000259" key="9">
    <source>
        <dbReference type="SMART" id="SM00079"/>
    </source>
</evidence>
<name>A0A942Z3D6_9BACI</name>
<feature type="signal peptide" evidence="7">
    <location>
        <begin position="1"/>
        <end position="21"/>
    </location>
</feature>
<evidence type="ECO:0000256" key="1">
    <source>
        <dbReference type="ARBA" id="ARBA00004196"/>
    </source>
</evidence>
<evidence type="ECO:0000313" key="11">
    <source>
        <dbReference type="Proteomes" id="UP000676456"/>
    </source>
</evidence>
<dbReference type="EMBL" id="JAGYPN010000001">
    <property type="protein sequence ID" value="MBS4221412.1"/>
    <property type="molecule type" value="Genomic_DNA"/>
</dbReference>
<keyword evidence="11" id="KW-1185">Reference proteome</keyword>
<comment type="caution">
    <text evidence="10">The sequence shown here is derived from an EMBL/GenBank/DDBJ whole genome shotgun (WGS) entry which is preliminary data.</text>
</comment>
<dbReference type="PANTHER" id="PTHR35936:SF17">
    <property type="entry name" value="ARGININE-BINDING EXTRACELLULAR PROTEIN ARTP"/>
    <property type="match status" value="1"/>
</dbReference>
<dbReference type="InterPro" id="IPR001320">
    <property type="entry name" value="Iontro_rcpt_C"/>
</dbReference>
<comment type="similarity">
    <text evidence="2 6">Belongs to the bacterial solute-binding protein 3 family.</text>
</comment>
<keyword evidence="4" id="KW-0564">Palmitate</keyword>
<evidence type="ECO:0000256" key="5">
    <source>
        <dbReference type="ARBA" id="ARBA00023288"/>
    </source>
</evidence>
<evidence type="ECO:0000256" key="7">
    <source>
        <dbReference type="SAM" id="SignalP"/>
    </source>
</evidence>
<feature type="chain" id="PRO_5039040322" evidence="7">
    <location>
        <begin position="22"/>
        <end position="277"/>
    </location>
</feature>
<evidence type="ECO:0000256" key="6">
    <source>
        <dbReference type="RuleBase" id="RU003744"/>
    </source>
</evidence>
<evidence type="ECO:0000313" key="10">
    <source>
        <dbReference type="EMBL" id="MBS4221412.1"/>
    </source>
</evidence>
<sequence length="277" mass="30458">MSFPLKKSLFAILASCVLLLAACGTNKEDAGNKENGTEAKKVLNVGTEATFAPFEFMDKGEITGFDIDLLSAAAEEAGYELKIENTGWDAMLAGLQGKQLDIGMSGITIKEDRLKTYDFSVPYFESTSMIAFNKDVKINSAEDLKGKKIGVQNGTTGQYSAEDIVGKNSSDISKYETAALMFQALQSKNVDAVVTDIAVALEYVKNNPDNGVQTVGDKQFDAEYYGFAFQKGSELTDEFDTALNKLFENGKYEEIYKKWFNEEPNLKSLQEAANLYK</sequence>
<organism evidence="10 11">
    <name type="scientific">Lederbergia citrea</name>
    <dbReference type="NCBI Taxonomy" id="2833581"/>
    <lineage>
        <taxon>Bacteria</taxon>
        <taxon>Bacillati</taxon>
        <taxon>Bacillota</taxon>
        <taxon>Bacilli</taxon>
        <taxon>Bacillales</taxon>
        <taxon>Bacillaceae</taxon>
        <taxon>Lederbergia</taxon>
    </lineage>
</organism>
<dbReference type="SMART" id="SM00079">
    <property type="entry name" value="PBPe"/>
    <property type="match status" value="1"/>
</dbReference>
<gene>
    <name evidence="10" type="ORF">KHA91_01410</name>
</gene>
<evidence type="ECO:0000256" key="3">
    <source>
        <dbReference type="ARBA" id="ARBA00022729"/>
    </source>
</evidence>
<keyword evidence="5" id="KW-0449">Lipoprotein</keyword>
<dbReference type="CDD" id="cd13624">
    <property type="entry name" value="PBP2_Arg_Lys_His"/>
    <property type="match status" value="1"/>
</dbReference>
<dbReference type="PROSITE" id="PS51257">
    <property type="entry name" value="PROKAR_LIPOPROTEIN"/>
    <property type="match status" value="1"/>
</dbReference>
<dbReference type="Gene3D" id="3.40.190.10">
    <property type="entry name" value="Periplasmic binding protein-like II"/>
    <property type="match status" value="2"/>
</dbReference>
<dbReference type="RefSeq" id="WP_213096433.1">
    <property type="nucleotide sequence ID" value="NZ_JAGYPN010000001.1"/>
</dbReference>
<keyword evidence="3 7" id="KW-0732">Signal</keyword>
<proteinExistence type="inferred from homology"/>
<evidence type="ECO:0000259" key="8">
    <source>
        <dbReference type="SMART" id="SM00062"/>
    </source>
</evidence>
<dbReference type="SMART" id="SM00062">
    <property type="entry name" value="PBPb"/>
    <property type="match status" value="1"/>
</dbReference>
<dbReference type="GO" id="GO:0030313">
    <property type="term" value="C:cell envelope"/>
    <property type="evidence" value="ECO:0007669"/>
    <property type="project" value="UniProtKB-SubCell"/>
</dbReference>
<dbReference type="GO" id="GO:0016020">
    <property type="term" value="C:membrane"/>
    <property type="evidence" value="ECO:0007669"/>
    <property type="project" value="InterPro"/>
</dbReference>
<dbReference type="AlphaFoldDB" id="A0A942Z3D6"/>
<reference evidence="10 11" key="1">
    <citation type="submission" date="2021-05" db="EMBL/GenBank/DDBJ databases">
        <title>Novel Bacillus species.</title>
        <authorList>
            <person name="Liu G."/>
        </authorList>
    </citation>
    <scope>NUCLEOTIDE SEQUENCE [LARGE SCALE GENOMIC DNA]</scope>
    <source>
        <strain evidence="10 11">FJAT-49682</strain>
    </source>
</reference>
<comment type="subcellular location">
    <subcellularLocation>
        <location evidence="1">Cell envelope</location>
    </subcellularLocation>
</comment>
<feature type="domain" description="Ionotropic glutamate receptor C-terminal" evidence="9">
    <location>
        <begin position="42"/>
        <end position="262"/>
    </location>
</feature>
<dbReference type="PROSITE" id="PS01039">
    <property type="entry name" value="SBP_BACTERIAL_3"/>
    <property type="match status" value="1"/>
</dbReference>
<dbReference type="InterPro" id="IPR018313">
    <property type="entry name" value="SBP_3_CS"/>
</dbReference>
<protein>
    <submittedName>
        <fullName evidence="10">Basic amino acid ABC transporter substrate-binding protein</fullName>
    </submittedName>
</protein>
<dbReference type="GO" id="GO:0015276">
    <property type="term" value="F:ligand-gated monoatomic ion channel activity"/>
    <property type="evidence" value="ECO:0007669"/>
    <property type="project" value="InterPro"/>
</dbReference>
<dbReference type="InterPro" id="IPR001638">
    <property type="entry name" value="Solute-binding_3/MltF_N"/>
</dbReference>
<feature type="domain" description="Solute-binding protein family 3/N-terminal" evidence="8">
    <location>
        <begin position="42"/>
        <end position="263"/>
    </location>
</feature>
<evidence type="ECO:0000256" key="4">
    <source>
        <dbReference type="ARBA" id="ARBA00023139"/>
    </source>
</evidence>
<evidence type="ECO:0000256" key="2">
    <source>
        <dbReference type="ARBA" id="ARBA00010333"/>
    </source>
</evidence>
<accession>A0A942Z3D6</accession>